<dbReference type="EMBL" id="CP046904">
    <property type="protein sequence ID" value="QGZ40394.1"/>
    <property type="molecule type" value="Genomic_DNA"/>
</dbReference>
<dbReference type="EMBL" id="VLKW01000006">
    <property type="protein sequence ID" value="TWI45828.1"/>
    <property type="molecule type" value="Genomic_DNA"/>
</dbReference>
<reference evidence="1 4" key="3">
    <citation type="submission" date="2019-12" db="EMBL/GenBank/DDBJ databases">
        <title>Draft Genome Sequences of Six Type Strains of the Genus Massilia.</title>
        <authorList>
            <person name="Miess H."/>
            <person name="Frediansyah A."/>
            <person name="Goeker M."/>
            <person name="Gross H."/>
        </authorList>
    </citation>
    <scope>NUCLEOTIDE SEQUENCE [LARGE SCALE GENOMIC DNA]</scope>
    <source>
        <strain evidence="1 4">DSM 26639</strain>
    </source>
</reference>
<keyword evidence="4" id="KW-1185">Reference proteome</keyword>
<dbReference type="InterPro" id="IPR034660">
    <property type="entry name" value="DinB/YfiT-like"/>
</dbReference>
<dbReference type="Proteomes" id="UP000315112">
    <property type="component" value="Unassembled WGS sequence"/>
</dbReference>
<dbReference type="PANTHER" id="PTHR36922">
    <property type="entry name" value="BLL2446 PROTEIN"/>
    <property type="match status" value="1"/>
</dbReference>
<dbReference type="AlphaFoldDB" id="A0A562PN88"/>
<proteinExistence type="predicted"/>
<name>A0A562PN88_9BURK</name>
<evidence type="ECO:0000313" key="1">
    <source>
        <dbReference type="EMBL" id="QGZ40394.1"/>
    </source>
</evidence>
<dbReference type="RefSeq" id="WP_145876819.1">
    <property type="nucleotide sequence ID" value="NZ_CP046904.1"/>
</dbReference>
<dbReference type="InterPro" id="IPR018531">
    <property type="entry name" value="DUF1993"/>
</dbReference>
<evidence type="ECO:0000313" key="4">
    <source>
        <dbReference type="Proteomes" id="UP000437862"/>
    </source>
</evidence>
<dbReference type="PANTHER" id="PTHR36922:SF1">
    <property type="entry name" value="DUF1993 DOMAIN-CONTAINING PROTEIN"/>
    <property type="match status" value="1"/>
</dbReference>
<evidence type="ECO:0000313" key="2">
    <source>
        <dbReference type="EMBL" id="TWI45828.1"/>
    </source>
</evidence>
<dbReference type="Gene3D" id="1.20.120.450">
    <property type="entry name" value="dinb family like domain"/>
    <property type="match status" value="1"/>
</dbReference>
<reference evidence="2 3" key="1">
    <citation type="journal article" date="2015" name="Stand. Genomic Sci.">
        <title>Genomic Encyclopedia of Bacterial and Archaeal Type Strains, Phase III: the genomes of soil and plant-associated and newly described type strains.</title>
        <authorList>
            <person name="Whitman W.B."/>
            <person name="Woyke T."/>
            <person name="Klenk H.P."/>
            <person name="Zhou Y."/>
            <person name="Lilburn T.G."/>
            <person name="Beck B.J."/>
            <person name="De Vos P."/>
            <person name="Vandamme P."/>
            <person name="Eisen J.A."/>
            <person name="Garrity G."/>
            <person name="Hugenholtz P."/>
            <person name="Kyrpides N.C."/>
        </authorList>
    </citation>
    <scope>NUCLEOTIDE SEQUENCE [LARGE SCALE GENOMIC DNA]</scope>
    <source>
        <strain evidence="2 3">CGMCC 1.10685</strain>
    </source>
</reference>
<gene>
    <name evidence="1" type="ORF">GO485_15930</name>
    <name evidence="2" type="ORF">IP92_03258</name>
</gene>
<protein>
    <submittedName>
        <fullName evidence="1">DUF1993 family protein</fullName>
    </submittedName>
</protein>
<dbReference type="OrthoDB" id="338237at2"/>
<dbReference type="Proteomes" id="UP000437862">
    <property type="component" value="Chromosome"/>
</dbReference>
<reference evidence="2" key="2">
    <citation type="submission" date="2019-07" db="EMBL/GenBank/DDBJ databases">
        <authorList>
            <person name="Whitman W."/>
            <person name="Huntemann M."/>
            <person name="Clum A."/>
            <person name="Pillay M."/>
            <person name="Palaniappan K."/>
            <person name="Varghese N."/>
            <person name="Mikhailova N."/>
            <person name="Stamatis D."/>
            <person name="Reddy T."/>
            <person name="Daum C."/>
            <person name="Shapiro N."/>
            <person name="Ivanova N."/>
            <person name="Kyrpides N."/>
            <person name="Woyke T."/>
        </authorList>
    </citation>
    <scope>NUCLEOTIDE SEQUENCE</scope>
    <source>
        <strain evidence="2">CGMCC 1.10685</strain>
    </source>
</reference>
<organism evidence="2 3">
    <name type="scientific">Pseudoduganella flava</name>
    <dbReference type="NCBI Taxonomy" id="871742"/>
    <lineage>
        <taxon>Bacteria</taxon>
        <taxon>Pseudomonadati</taxon>
        <taxon>Pseudomonadota</taxon>
        <taxon>Betaproteobacteria</taxon>
        <taxon>Burkholderiales</taxon>
        <taxon>Oxalobacteraceae</taxon>
        <taxon>Telluria group</taxon>
        <taxon>Pseudoduganella</taxon>
    </lineage>
</organism>
<accession>A0A562PN88</accession>
<evidence type="ECO:0000313" key="3">
    <source>
        <dbReference type="Proteomes" id="UP000315112"/>
    </source>
</evidence>
<dbReference type="Pfam" id="PF09351">
    <property type="entry name" value="DUF1993"/>
    <property type="match status" value="1"/>
</dbReference>
<dbReference type="SUPFAM" id="SSF109854">
    <property type="entry name" value="DinB/YfiT-like putative metalloenzymes"/>
    <property type="match status" value="1"/>
</dbReference>
<sequence>MIVPSSVFLHYLKRLDRLLKRIERFQPDISGNRLHPDMFPLLQQARTAISFALRACCPLAGREIVSFGDGEYNYENIYAELAAAIQYLAAIPPEEYGDLGARTIDTAAGFADLRMNGWDYYLTYCLPNFCFHYSMVYAIARQAGVPIGKADYDGFHKYPLGFSFTDECDPEDLPQRA</sequence>